<dbReference type="EMBL" id="CAFBPS010000060">
    <property type="protein sequence ID" value="CAB5030306.1"/>
    <property type="molecule type" value="Genomic_DNA"/>
</dbReference>
<organism evidence="6">
    <name type="scientific">freshwater metagenome</name>
    <dbReference type="NCBI Taxonomy" id="449393"/>
    <lineage>
        <taxon>unclassified sequences</taxon>
        <taxon>metagenomes</taxon>
        <taxon>ecological metagenomes</taxon>
    </lineage>
</organism>
<evidence type="ECO:0000313" key="7">
    <source>
        <dbReference type="EMBL" id="CAB5030306.1"/>
    </source>
</evidence>
<evidence type="ECO:0000256" key="1">
    <source>
        <dbReference type="SAM" id="Coils"/>
    </source>
</evidence>
<dbReference type="EMBL" id="CAEZYH010000005">
    <property type="protein sequence ID" value="CAB4708549.1"/>
    <property type="molecule type" value="Genomic_DNA"/>
</dbReference>
<keyword evidence="1" id="KW-0175">Coiled coil</keyword>
<dbReference type="AlphaFoldDB" id="A0A6J7FF51"/>
<sequence>MINGFYLVLRQVLVRGIPALVQKLKKTPQQREDQLLKRQEEKLVRKKNRKTPQQREDQLLKRQEEKCIKREENKRRKKKERKWGCLVMLILILLWVLFFVLISSPH</sequence>
<gene>
    <name evidence="3" type="ORF">UFOPK2658_00248</name>
    <name evidence="4" type="ORF">UFOPK2880_00592</name>
    <name evidence="5" type="ORF">UFOPK3304_00180</name>
    <name evidence="6" type="ORF">UFOPK3494_00439</name>
    <name evidence="7" type="ORF">UFOPK4134_00910</name>
</gene>
<proteinExistence type="predicted"/>
<accession>A0A6J7FF51</accession>
<evidence type="ECO:0000313" key="3">
    <source>
        <dbReference type="EMBL" id="CAB4708549.1"/>
    </source>
</evidence>
<dbReference type="EMBL" id="CAFBLJ010000005">
    <property type="protein sequence ID" value="CAB4856425.1"/>
    <property type="molecule type" value="Genomic_DNA"/>
</dbReference>
<evidence type="ECO:0000313" key="6">
    <source>
        <dbReference type="EMBL" id="CAB4892144.1"/>
    </source>
</evidence>
<reference evidence="6" key="1">
    <citation type="submission" date="2020-05" db="EMBL/GenBank/DDBJ databases">
        <authorList>
            <person name="Chiriac C."/>
            <person name="Salcher M."/>
            <person name="Ghai R."/>
            <person name="Kavagutti S V."/>
        </authorList>
    </citation>
    <scope>NUCLEOTIDE SEQUENCE</scope>
</reference>
<feature type="transmembrane region" description="Helical" evidence="2">
    <location>
        <begin position="83"/>
        <end position="102"/>
    </location>
</feature>
<dbReference type="EMBL" id="CAEZZP010000025">
    <property type="protein sequence ID" value="CAB4767209.1"/>
    <property type="molecule type" value="Genomic_DNA"/>
</dbReference>
<name>A0A6J7FF51_9ZZZZ</name>
<dbReference type="EMBL" id="CAFBMF010000017">
    <property type="protein sequence ID" value="CAB4892144.1"/>
    <property type="molecule type" value="Genomic_DNA"/>
</dbReference>
<protein>
    <submittedName>
        <fullName evidence="6">Unannotated protein</fullName>
    </submittedName>
</protein>
<keyword evidence="2" id="KW-0812">Transmembrane</keyword>
<keyword evidence="2" id="KW-0472">Membrane</keyword>
<evidence type="ECO:0000313" key="5">
    <source>
        <dbReference type="EMBL" id="CAB4856425.1"/>
    </source>
</evidence>
<evidence type="ECO:0000256" key="2">
    <source>
        <dbReference type="SAM" id="Phobius"/>
    </source>
</evidence>
<feature type="coiled-coil region" evidence="1">
    <location>
        <begin position="29"/>
        <end position="81"/>
    </location>
</feature>
<evidence type="ECO:0000313" key="4">
    <source>
        <dbReference type="EMBL" id="CAB4767209.1"/>
    </source>
</evidence>
<keyword evidence="2" id="KW-1133">Transmembrane helix</keyword>